<proteinExistence type="inferred from homology"/>
<organism evidence="3 4">
    <name type="scientific">Geomonas diazotrophica</name>
    <dbReference type="NCBI Taxonomy" id="2843197"/>
    <lineage>
        <taxon>Bacteria</taxon>
        <taxon>Pseudomonadati</taxon>
        <taxon>Thermodesulfobacteriota</taxon>
        <taxon>Desulfuromonadia</taxon>
        <taxon>Geobacterales</taxon>
        <taxon>Geobacteraceae</taxon>
        <taxon>Geomonas</taxon>
    </lineage>
</organism>
<dbReference type="Pfam" id="PF01206">
    <property type="entry name" value="TusA"/>
    <property type="match status" value="1"/>
</dbReference>
<name>A0ABX8JGT5_9BACT</name>
<dbReference type="PANTHER" id="PTHR33279">
    <property type="entry name" value="SULFUR CARRIER PROTEIN YEDF-RELATED"/>
    <property type="match status" value="1"/>
</dbReference>
<protein>
    <submittedName>
        <fullName evidence="3">Sulfurtransferase-like selenium metabolism protein YedF</fullName>
    </submittedName>
</protein>
<dbReference type="EMBL" id="CP076724">
    <property type="protein sequence ID" value="QWV96809.1"/>
    <property type="molecule type" value="Genomic_DNA"/>
</dbReference>
<accession>A0ABX8JGT5</accession>
<gene>
    <name evidence="3" type="primary">yedF</name>
    <name evidence="3" type="ORF">KP005_15855</name>
</gene>
<evidence type="ECO:0000313" key="4">
    <source>
        <dbReference type="Proteomes" id="UP000683493"/>
    </source>
</evidence>
<reference evidence="3 4" key="1">
    <citation type="submission" date="2021-06" db="EMBL/GenBank/DDBJ databases">
        <title>Gemonas diversity in paddy soil.</title>
        <authorList>
            <person name="Liu G."/>
        </authorList>
    </citation>
    <scope>NUCLEOTIDE SEQUENCE [LARGE SCALE GENOMIC DNA]</scope>
    <source>
        <strain evidence="3 4">RG29</strain>
    </source>
</reference>
<dbReference type="InterPro" id="IPR019870">
    <property type="entry name" value="Se_metab_YedF"/>
</dbReference>
<evidence type="ECO:0000259" key="2">
    <source>
        <dbReference type="Pfam" id="PF01206"/>
    </source>
</evidence>
<feature type="domain" description="UPF0033" evidence="2">
    <location>
        <begin position="4"/>
        <end position="68"/>
    </location>
</feature>
<keyword evidence="4" id="KW-1185">Reference proteome</keyword>
<comment type="similarity">
    <text evidence="1">Belongs to the sulfur carrier protein TusA family.</text>
</comment>
<dbReference type="CDD" id="cd03421">
    <property type="entry name" value="SirA_like_N"/>
    <property type="match status" value="1"/>
</dbReference>
<dbReference type="PANTHER" id="PTHR33279:SF6">
    <property type="entry name" value="SULFUR CARRIER PROTEIN YEDF-RELATED"/>
    <property type="match status" value="1"/>
</dbReference>
<dbReference type="InterPro" id="IPR001455">
    <property type="entry name" value="TusA-like"/>
</dbReference>
<dbReference type="NCBIfam" id="TIGR03527">
    <property type="entry name" value="selenium_YedF"/>
    <property type="match status" value="1"/>
</dbReference>
<evidence type="ECO:0000256" key="1">
    <source>
        <dbReference type="ARBA" id="ARBA00008984"/>
    </source>
</evidence>
<sequence>MNNLDVRGMACPLPVVQVKRALEAAQGAELRVLLDDGAPRENVKRFAQGRGYRVQEEQLEGGFAFTITGPGTPTAREAAPAAAVAAGPTVMLIGSDRMGDGPEDLGRLLMKNFIMTLLDLSELPDRIFFVNTGVLLAVEGSEVVETLNELGNRGVEVLSCGICLDFFKKKESLAAGGVTNMFTIAETMLNARLVLRP</sequence>
<evidence type="ECO:0000313" key="3">
    <source>
        <dbReference type="EMBL" id="QWV96809.1"/>
    </source>
</evidence>
<dbReference type="Proteomes" id="UP000683493">
    <property type="component" value="Chromosome"/>
</dbReference>